<dbReference type="GO" id="GO:0031491">
    <property type="term" value="F:nucleosome binding"/>
    <property type="evidence" value="ECO:0007669"/>
    <property type="project" value="TreeGrafter"/>
</dbReference>
<dbReference type="GO" id="GO:0008023">
    <property type="term" value="C:transcription elongation factor complex"/>
    <property type="evidence" value="ECO:0007669"/>
    <property type="project" value="TreeGrafter"/>
</dbReference>
<dbReference type="GO" id="GO:0003746">
    <property type="term" value="F:translation elongation factor activity"/>
    <property type="evidence" value="ECO:0007669"/>
    <property type="project" value="UniProtKB-KW"/>
</dbReference>
<feature type="domain" description="Spt6 SH2" evidence="2">
    <location>
        <begin position="2"/>
        <end position="111"/>
    </location>
</feature>
<dbReference type="InterPro" id="IPR035018">
    <property type="entry name" value="Spt6_SH2_C"/>
</dbReference>
<feature type="non-terminal residue" evidence="3">
    <location>
        <position position="248"/>
    </location>
</feature>
<keyword evidence="3" id="KW-0251">Elongation factor</keyword>
<accession>A0A8X6P4M1</accession>
<dbReference type="InterPro" id="IPR036860">
    <property type="entry name" value="SH2_dom_sf"/>
</dbReference>
<reference evidence="3" key="1">
    <citation type="submission" date="2020-08" db="EMBL/GenBank/DDBJ databases">
        <title>Multicomponent nature underlies the extraordinary mechanical properties of spider dragline silk.</title>
        <authorList>
            <person name="Kono N."/>
            <person name="Nakamura H."/>
            <person name="Mori M."/>
            <person name="Yoshida Y."/>
            <person name="Ohtoshi R."/>
            <person name="Malay A.D."/>
            <person name="Moran D.A.P."/>
            <person name="Tomita M."/>
            <person name="Numata K."/>
            <person name="Arakawa K."/>
        </authorList>
    </citation>
    <scope>NUCLEOTIDE SEQUENCE</scope>
</reference>
<dbReference type="EMBL" id="BMAW01112007">
    <property type="protein sequence ID" value="GFT50655.1"/>
    <property type="molecule type" value="Genomic_DNA"/>
</dbReference>
<protein>
    <submittedName>
        <fullName evidence="3">Transcription elongation factor SPT6</fullName>
    </submittedName>
</protein>
<evidence type="ECO:0000256" key="1">
    <source>
        <dbReference type="SAM" id="MobiDB-lite"/>
    </source>
</evidence>
<organism evidence="3 4">
    <name type="scientific">Nephila pilipes</name>
    <name type="common">Giant wood spider</name>
    <name type="synonym">Nephila maculata</name>
    <dbReference type="NCBI Taxonomy" id="299642"/>
    <lineage>
        <taxon>Eukaryota</taxon>
        <taxon>Metazoa</taxon>
        <taxon>Ecdysozoa</taxon>
        <taxon>Arthropoda</taxon>
        <taxon>Chelicerata</taxon>
        <taxon>Arachnida</taxon>
        <taxon>Araneae</taxon>
        <taxon>Araneomorphae</taxon>
        <taxon>Entelegynae</taxon>
        <taxon>Araneoidea</taxon>
        <taxon>Nephilidae</taxon>
        <taxon>Nephila</taxon>
    </lineage>
</organism>
<dbReference type="Proteomes" id="UP000887013">
    <property type="component" value="Unassembled WGS sequence"/>
</dbReference>
<dbReference type="InterPro" id="IPR035420">
    <property type="entry name" value="Spt6_SH2"/>
</dbReference>
<dbReference type="InterPro" id="IPR017072">
    <property type="entry name" value="TF_Spt6"/>
</dbReference>
<dbReference type="Gene3D" id="3.30.505.10">
    <property type="entry name" value="SH2 domain"/>
    <property type="match status" value="1"/>
</dbReference>
<name>A0A8X6P4M1_NEPPI</name>
<dbReference type="PANTHER" id="PTHR10145:SF6">
    <property type="entry name" value="TRANSCRIPTION ELONGATION FACTOR SPT6"/>
    <property type="match status" value="1"/>
</dbReference>
<feature type="non-terminal residue" evidence="3">
    <location>
        <position position="1"/>
    </location>
</feature>
<evidence type="ECO:0000313" key="3">
    <source>
        <dbReference type="EMBL" id="GFT50655.1"/>
    </source>
</evidence>
<sequence>AFEDLDEIIARHIQPMASFARDLLNFRYFVNADGGKKEEMEKILLEEKKKAANKIHYYVSASRQYPGKFLLSYLPRIKVRHEFITATPEGLRYRNKIFRSVNSLFRWFKEHFRDPVPGTPSMSVRTPMGQSSYIGNTPSINLATLDPQAIQRAAANLPSHVFNALSQVAGQTPGAFQGANAFAPGYSGGYNYQPYTPSQPVATPMAITPSYHAVPTPAHSQVPTPRYSQTPQQNWTHPAVQTPSRSTP</sequence>
<feature type="compositionally biased region" description="Polar residues" evidence="1">
    <location>
        <begin position="218"/>
        <end position="248"/>
    </location>
</feature>
<keyword evidence="4" id="KW-1185">Reference proteome</keyword>
<dbReference type="PANTHER" id="PTHR10145">
    <property type="entry name" value="TRANSCRIPTION ELONGATION FACTOR SPT6"/>
    <property type="match status" value="1"/>
</dbReference>
<dbReference type="CDD" id="cd09928">
    <property type="entry name" value="SH2_Cterm_SPT6_like"/>
    <property type="match status" value="1"/>
</dbReference>
<dbReference type="GO" id="GO:0042393">
    <property type="term" value="F:histone binding"/>
    <property type="evidence" value="ECO:0007669"/>
    <property type="project" value="TreeGrafter"/>
</dbReference>
<dbReference type="FunFam" id="3.30.505.10:FF:000089">
    <property type="entry name" value="Transcription elongation factor spt6"/>
    <property type="match status" value="1"/>
</dbReference>
<proteinExistence type="predicted"/>
<dbReference type="GO" id="GO:0140673">
    <property type="term" value="P:transcription elongation-coupled chromatin remodeling"/>
    <property type="evidence" value="ECO:0007669"/>
    <property type="project" value="InterPro"/>
</dbReference>
<dbReference type="AlphaFoldDB" id="A0A8X6P4M1"/>
<feature type="region of interest" description="Disordered" evidence="1">
    <location>
        <begin position="212"/>
        <end position="248"/>
    </location>
</feature>
<dbReference type="OrthoDB" id="8300094at2759"/>
<comment type="caution">
    <text evidence="3">The sequence shown here is derived from an EMBL/GenBank/DDBJ whole genome shotgun (WGS) entry which is preliminary data.</text>
</comment>
<dbReference type="GO" id="GO:0034728">
    <property type="term" value="P:nucleosome organization"/>
    <property type="evidence" value="ECO:0007669"/>
    <property type="project" value="TreeGrafter"/>
</dbReference>
<evidence type="ECO:0000259" key="2">
    <source>
        <dbReference type="Pfam" id="PF14633"/>
    </source>
</evidence>
<gene>
    <name evidence="3" type="primary">SUPT6H</name>
    <name evidence="3" type="ORF">NPIL_43381</name>
</gene>
<dbReference type="Pfam" id="PF14633">
    <property type="entry name" value="SH2_2"/>
    <property type="match status" value="1"/>
</dbReference>
<evidence type="ECO:0000313" key="4">
    <source>
        <dbReference type="Proteomes" id="UP000887013"/>
    </source>
</evidence>
<keyword evidence="3" id="KW-0648">Protein biosynthesis</keyword>